<evidence type="ECO:0008006" key="4">
    <source>
        <dbReference type="Google" id="ProtNLM"/>
    </source>
</evidence>
<evidence type="ECO:0000313" key="2">
    <source>
        <dbReference type="EMBL" id="ODV84116.1"/>
    </source>
</evidence>
<dbReference type="PROSITE" id="PS51450">
    <property type="entry name" value="LRR"/>
    <property type="match status" value="1"/>
</dbReference>
<protein>
    <recommendedName>
        <fullName evidence="4">F-box domain-containing protein</fullName>
    </recommendedName>
</protein>
<organism evidence="2 3">
    <name type="scientific">[Candida] arabinofermentans NRRL YB-2248</name>
    <dbReference type="NCBI Taxonomy" id="983967"/>
    <lineage>
        <taxon>Eukaryota</taxon>
        <taxon>Fungi</taxon>
        <taxon>Dikarya</taxon>
        <taxon>Ascomycota</taxon>
        <taxon>Saccharomycotina</taxon>
        <taxon>Pichiomycetes</taxon>
        <taxon>Pichiales</taxon>
        <taxon>Pichiaceae</taxon>
        <taxon>Ogataea</taxon>
        <taxon>Ogataea/Candida clade</taxon>
    </lineage>
</organism>
<keyword evidence="3" id="KW-1185">Reference proteome</keyword>
<dbReference type="SUPFAM" id="SSF52047">
    <property type="entry name" value="RNI-like"/>
    <property type="match status" value="1"/>
</dbReference>
<feature type="chain" id="PRO_5009163011" description="F-box domain-containing protein" evidence="1">
    <location>
        <begin position="20"/>
        <end position="433"/>
    </location>
</feature>
<accession>A0A1E4SXA3</accession>
<name>A0A1E4SXA3_9ASCO</name>
<dbReference type="AlphaFoldDB" id="A0A1E4SXA3"/>
<sequence>MFSVVSKLLMLLLWCDVQAMDGGVRNGSGYRKKKGRFRRNKGKRKPFIPALIPENTPRLIQGSSESFKIGSTDLTFNDTQYTQLYNYNRMKPWFYENYSLPNSKVRSLKEIASLKVAKLANSLTKQHFSSTSMSWTVCNKIWEFILLMEQDTPFVFQLFASRFGDEKSFKCHYIPNVYKITDFSGNYNRNFYIHQHSITNKHRFETFGCNISFDNLILEINNFKFNNVVILNLNKINIKNSYLQLNRMVNLTYLNVSDTSLTDAMLKSWCISISSGKLSNLKCLVLSHNEQLTDITPVMKLEQGSLQYVETTLSPPQHKNWEMIDNIPLVNLSDSRKMKYLAAKKYIDYDKDSFILDYKLDTSQVINEEINGLNDDLGHHWDGRFLEKNVNRNIRSLIRIEREQDTIIVEDKQPVRKKLKKTIKMNVNKFFDL</sequence>
<dbReference type="InterPro" id="IPR001611">
    <property type="entry name" value="Leu-rich_rpt"/>
</dbReference>
<reference evidence="3" key="1">
    <citation type="submission" date="2016-04" db="EMBL/GenBank/DDBJ databases">
        <title>Comparative genomics of biotechnologically important yeasts.</title>
        <authorList>
            <consortium name="DOE Joint Genome Institute"/>
            <person name="Riley R."/>
            <person name="Haridas S."/>
            <person name="Wolfe K.H."/>
            <person name="Lopes M.R."/>
            <person name="Hittinger C.T."/>
            <person name="Goker M."/>
            <person name="Salamov A."/>
            <person name="Wisecaver J."/>
            <person name="Long T.M."/>
            <person name="Aerts A.L."/>
            <person name="Barry K."/>
            <person name="Choi C."/>
            <person name="Clum A."/>
            <person name="Coughlan A.Y."/>
            <person name="Deshpande S."/>
            <person name="Douglass A.P."/>
            <person name="Hanson S.J."/>
            <person name="Klenk H.-P."/>
            <person name="Labutti K."/>
            <person name="Lapidus A."/>
            <person name="Lindquist E."/>
            <person name="Lipzen A."/>
            <person name="Meier-Kolthoff J.P."/>
            <person name="Ohm R.A."/>
            <person name="Otillar R.P."/>
            <person name="Pangilinan J."/>
            <person name="Peng Y."/>
            <person name="Rokas A."/>
            <person name="Rosa C.A."/>
            <person name="Scheuner C."/>
            <person name="Sibirny A.A."/>
            <person name="Slot J.C."/>
            <person name="Stielow J.B."/>
            <person name="Sun H."/>
            <person name="Kurtzman C.P."/>
            <person name="Blackwell M."/>
            <person name="Grigoriev I.V."/>
            <person name="Jeffries T.W."/>
        </authorList>
    </citation>
    <scope>NUCLEOTIDE SEQUENCE [LARGE SCALE GENOMIC DNA]</scope>
    <source>
        <strain evidence="3">NRRL YB-2248</strain>
    </source>
</reference>
<evidence type="ECO:0000313" key="3">
    <source>
        <dbReference type="Proteomes" id="UP000094801"/>
    </source>
</evidence>
<feature type="signal peptide" evidence="1">
    <location>
        <begin position="1"/>
        <end position="19"/>
    </location>
</feature>
<evidence type="ECO:0000256" key="1">
    <source>
        <dbReference type="SAM" id="SignalP"/>
    </source>
</evidence>
<keyword evidence="1" id="KW-0732">Signal</keyword>
<proteinExistence type="predicted"/>
<dbReference type="Proteomes" id="UP000094801">
    <property type="component" value="Unassembled WGS sequence"/>
</dbReference>
<dbReference type="Gene3D" id="3.80.10.10">
    <property type="entry name" value="Ribonuclease Inhibitor"/>
    <property type="match status" value="1"/>
</dbReference>
<dbReference type="InterPro" id="IPR032675">
    <property type="entry name" value="LRR_dom_sf"/>
</dbReference>
<gene>
    <name evidence="2" type="ORF">CANARDRAFT_24213</name>
</gene>
<dbReference type="EMBL" id="KV453858">
    <property type="protein sequence ID" value="ODV84116.1"/>
    <property type="molecule type" value="Genomic_DNA"/>
</dbReference>
<dbReference type="OrthoDB" id="3988870at2759"/>